<sequence length="287" mass="32852">MNKAVFVLSTWFLLFSFSSCSSQDEIPVLFHLPKSLKEVSGITSDKNSLWAIADSGNKNVIFQLNWDGKLIKEVTISNAENIDWEDLSRDVEGNLYVGDFGNNDNTRKDLCIYKISKDSLDTDFCKASAKISFSYPEQKEFPPKKTELIYDAEAFIVFQNYFYIFTKNRSKNSDGTTLLYRIPMIEGHHQAILVGSFVTDQRYSYGAVTSAAISPNQQKVVLLSNQKVWLFENFESDHFFEGKKTEIDLNHYSQKEAITFKDNHILWIADEKVKKNGGNVYQVPLKP</sequence>
<name>A0ABT0TN83_9FLAO</name>
<keyword evidence="1" id="KW-0732">Signal</keyword>
<evidence type="ECO:0000313" key="3">
    <source>
        <dbReference type="Proteomes" id="UP001317191"/>
    </source>
</evidence>
<dbReference type="PROSITE" id="PS51257">
    <property type="entry name" value="PROKAR_LIPOPROTEIN"/>
    <property type="match status" value="1"/>
</dbReference>
<comment type="caution">
    <text evidence="2">The sequence shown here is derived from an EMBL/GenBank/DDBJ whole genome shotgun (WGS) entry which is preliminary data.</text>
</comment>
<feature type="chain" id="PRO_5047135597" description="T9SS C-terminal target domain-containing protein" evidence="1">
    <location>
        <begin position="23"/>
        <end position="287"/>
    </location>
</feature>
<feature type="signal peptide" evidence="1">
    <location>
        <begin position="1"/>
        <end position="22"/>
    </location>
</feature>
<evidence type="ECO:0000256" key="1">
    <source>
        <dbReference type="SAM" id="SignalP"/>
    </source>
</evidence>
<organism evidence="2 3">
    <name type="scientific">Flavobacterium luminosum</name>
    <dbReference type="NCBI Taxonomy" id="2949086"/>
    <lineage>
        <taxon>Bacteria</taxon>
        <taxon>Pseudomonadati</taxon>
        <taxon>Bacteroidota</taxon>
        <taxon>Flavobacteriia</taxon>
        <taxon>Flavobacteriales</taxon>
        <taxon>Flavobacteriaceae</taxon>
        <taxon>Flavobacterium</taxon>
    </lineage>
</organism>
<gene>
    <name evidence="2" type="ORF">NAT50_06235</name>
</gene>
<reference evidence="2 3" key="1">
    <citation type="submission" date="2022-05" db="EMBL/GenBank/DDBJ databases">
        <title>Flavobacterium sp., isolated from activated sludge.</title>
        <authorList>
            <person name="Ran Q."/>
        </authorList>
    </citation>
    <scope>NUCLEOTIDE SEQUENCE [LARGE SCALE GENOMIC DNA]</scope>
    <source>
        <strain evidence="2 3">HXWNR70</strain>
    </source>
</reference>
<evidence type="ECO:0000313" key="2">
    <source>
        <dbReference type="EMBL" id="MCL9808956.1"/>
    </source>
</evidence>
<dbReference type="RefSeq" id="WP_250592356.1">
    <property type="nucleotide sequence ID" value="NZ_JAMLJM010000003.1"/>
</dbReference>
<protein>
    <recommendedName>
        <fullName evidence="4">T9SS C-terminal target domain-containing protein</fullName>
    </recommendedName>
</protein>
<dbReference type="Proteomes" id="UP001317191">
    <property type="component" value="Unassembled WGS sequence"/>
</dbReference>
<dbReference type="EMBL" id="JAMLJM010000003">
    <property type="protein sequence ID" value="MCL9808956.1"/>
    <property type="molecule type" value="Genomic_DNA"/>
</dbReference>
<accession>A0ABT0TN83</accession>
<dbReference type="SUPFAM" id="SSF101898">
    <property type="entry name" value="NHL repeat"/>
    <property type="match status" value="1"/>
</dbReference>
<proteinExistence type="predicted"/>
<evidence type="ECO:0008006" key="4">
    <source>
        <dbReference type="Google" id="ProtNLM"/>
    </source>
</evidence>
<keyword evidence="3" id="KW-1185">Reference proteome</keyword>